<dbReference type="PIRSF" id="PIRSF000538">
    <property type="entry name" value="GlpK"/>
    <property type="match status" value="1"/>
</dbReference>
<dbReference type="GO" id="GO:0016301">
    <property type="term" value="F:kinase activity"/>
    <property type="evidence" value="ECO:0007669"/>
    <property type="project" value="UniProtKB-KW"/>
</dbReference>
<evidence type="ECO:0000256" key="2">
    <source>
        <dbReference type="ARBA" id="ARBA00022679"/>
    </source>
</evidence>
<evidence type="ECO:0000313" key="6">
    <source>
        <dbReference type="Proteomes" id="UP000199534"/>
    </source>
</evidence>
<gene>
    <name evidence="5" type="ORF">SAMN04490243_0790</name>
</gene>
<keyword evidence="6" id="KW-1185">Reference proteome</keyword>
<evidence type="ECO:0000256" key="3">
    <source>
        <dbReference type="ARBA" id="ARBA00022777"/>
    </source>
</evidence>
<feature type="domain" description="Carbohydrate kinase FGGY N-terminal" evidence="4">
    <location>
        <begin position="2"/>
        <end position="245"/>
    </location>
</feature>
<dbReference type="STRING" id="400055.SAMN04490243_0790"/>
<sequence length="496" mass="53126">MVYLGFDLGSSSVKAALIDAADGREIARAHAPESEMPIDAPHPGWAEQDPEAWWTHAVSAARKLFSSAAINPRDVGGIGIAYQMHGLVAVGEQQEVIRPSIIWCDSRAVQTGDALFEKVGPTVFAQRMLNHPGNFTLPKLLWVKENEPEQFKRIHKIMLPGDYLAMKLSGHITTTSSGLSEGILWDFQQNTPAHWLLESCGLSTDLLPALVPTLGKQGELSAKAAAALGLPEGIPIAYRAGDQPNNALSLNVMEPGEVAATGGTSGVVYAVSDKPDKDEISRINQFAHVNHTAEAARIGKLLCINGTGIQYGWLRKLMGKKLSYNEMNARASAVSPGSDGLSLLPFGNGAERMLGNRFPGASMHGIDFNRHNEDHLCRAALEGIAFAFAYGMELMQDTAHFSKIRAGSDNLFQAAVFGDTLATLSGARIELVNTTGAIGAARAAALACGNLASLSEACATDSQEGLYLPQTDTSAIQEAYQRWKQHLRNALENKSS</sequence>
<dbReference type="CDD" id="cd07809">
    <property type="entry name" value="ASKHA_NBD_FGGY_BaXK-like"/>
    <property type="match status" value="1"/>
</dbReference>
<dbReference type="Gene3D" id="3.30.420.40">
    <property type="match status" value="2"/>
</dbReference>
<dbReference type="AlphaFoldDB" id="A0A1I6FW34"/>
<reference evidence="5 6" key="1">
    <citation type="submission" date="2016-10" db="EMBL/GenBank/DDBJ databases">
        <authorList>
            <person name="de Groot N.N."/>
        </authorList>
    </citation>
    <scope>NUCLEOTIDE SEQUENCE [LARGE SCALE GENOMIC DNA]</scope>
    <source>
        <strain evidence="5 6">DSM 21019</strain>
    </source>
</reference>
<dbReference type="InterPro" id="IPR000577">
    <property type="entry name" value="Carb_kinase_FGGY"/>
</dbReference>
<protein>
    <submittedName>
        <fullName evidence="5">Xylulokinase</fullName>
    </submittedName>
</protein>
<proteinExistence type="inferred from homology"/>
<dbReference type="InterPro" id="IPR050406">
    <property type="entry name" value="FGGY_Carb_Kinase"/>
</dbReference>
<evidence type="ECO:0000256" key="1">
    <source>
        <dbReference type="ARBA" id="ARBA00009156"/>
    </source>
</evidence>
<dbReference type="SUPFAM" id="SSF53067">
    <property type="entry name" value="Actin-like ATPase domain"/>
    <property type="match status" value="2"/>
</dbReference>
<evidence type="ECO:0000313" key="5">
    <source>
        <dbReference type="EMBL" id="SFR34175.1"/>
    </source>
</evidence>
<dbReference type="PROSITE" id="PS00445">
    <property type="entry name" value="FGGY_KINASES_2"/>
    <property type="match status" value="1"/>
</dbReference>
<dbReference type="InterPro" id="IPR043129">
    <property type="entry name" value="ATPase_NBD"/>
</dbReference>
<dbReference type="GO" id="GO:0016773">
    <property type="term" value="F:phosphotransferase activity, alcohol group as acceptor"/>
    <property type="evidence" value="ECO:0007669"/>
    <property type="project" value="InterPro"/>
</dbReference>
<dbReference type="EMBL" id="FOYQ01000001">
    <property type="protein sequence ID" value="SFR34175.1"/>
    <property type="molecule type" value="Genomic_DNA"/>
</dbReference>
<keyword evidence="2" id="KW-0808">Transferase</keyword>
<organism evidence="5 6">
    <name type="scientific">Robiginitalea myxolifaciens</name>
    <dbReference type="NCBI Taxonomy" id="400055"/>
    <lineage>
        <taxon>Bacteria</taxon>
        <taxon>Pseudomonadati</taxon>
        <taxon>Bacteroidota</taxon>
        <taxon>Flavobacteriia</taxon>
        <taxon>Flavobacteriales</taxon>
        <taxon>Flavobacteriaceae</taxon>
        <taxon>Robiginitalea</taxon>
    </lineage>
</organism>
<evidence type="ECO:0000259" key="4">
    <source>
        <dbReference type="Pfam" id="PF00370"/>
    </source>
</evidence>
<dbReference type="InterPro" id="IPR018483">
    <property type="entry name" value="Carb_kinase_FGGY_CS"/>
</dbReference>
<keyword evidence="3 5" id="KW-0418">Kinase</keyword>
<dbReference type="InterPro" id="IPR018484">
    <property type="entry name" value="FGGY_N"/>
</dbReference>
<dbReference type="Proteomes" id="UP000199534">
    <property type="component" value="Unassembled WGS sequence"/>
</dbReference>
<dbReference type="PANTHER" id="PTHR43095:SF5">
    <property type="entry name" value="XYLULOSE KINASE"/>
    <property type="match status" value="1"/>
</dbReference>
<dbReference type="PANTHER" id="PTHR43095">
    <property type="entry name" value="SUGAR KINASE"/>
    <property type="match status" value="1"/>
</dbReference>
<dbReference type="Pfam" id="PF00370">
    <property type="entry name" value="FGGY_N"/>
    <property type="match status" value="1"/>
</dbReference>
<accession>A0A1I6FW34</accession>
<name>A0A1I6FW34_9FLAO</name>
<comment type="similarity">
    <text evidence="1">Belongs to the FGGY kinase family.</text>
</comment>
<dbReference type="OrthoDB" id="9805576at2"/>
<dbReference type="GO" id="GO:0005975">
    <property type="term" value="P:carbohydrate metabolic process"/>
    <property type="evidence" value="ECO:0007669"/>
    <property type="project" value="InterPro"/>
</dbReference>